<evidence type="ECO:0000313" key="5">
    <source>
        <dbReference type="EMBL" id="KAK5074580.1"/>
    </source>
</evidence>
<protein>
    <recommendedName>
        <fullName evidence="4">Glycosyl transferase CAP10 domain-containing protein</fullName>
    </recommendedName>
</protein>
<keyword evidence="3" id="KW-1133">Transmembrane helix</keyword>
<feature type="domain" description="Glycosyl transferase CAP10" evidence="4">
    <location>
        <begin position="308"/>
        <end position="594"/>
    </location>
</feature>
<keyword evidence="2" id="KW-0808">Transferase</keyword>
<dbReference type="Pfam" id="PF05686">
    <property type="entry name" value="Glyco_transf_90"/>
    <property type="match status" value="1"/>
</dbReference>
<dbReference type="InterPro" id="IPR051091">
    <property type="entry name" value="O-Glucosyltr/Glycosyltrsf_90"/>
</dbReference>
<evidence type="ECO:0000256" key="1">
    <source>
        <dbReference type="ARBA" id="ARBA00010118"/>
    </source>
</evidence>
<comment type="similarity">
    <text evidence="1">Belongs to the glycosyltransferase 90 family.</text>
</comment>
<gene>
    <name evidence="5" type="ORF">LTR24_010092</name>
</gene>
<reference evidence="5 6" key="1">
    <citation type="submission" date="2023-08" db="EMBL/GenBank/DDBJ databases">
        <title>Black Yeasts Isolated from many extreme environments.</title>
        <authorList>
            <person name="Coleine C."/>
            <person name="Stajich J.E."/>
            <person name="Selbmann L."/>
        </authorList>
    </citation>
    <scope>NUCLEOTIDE SEQUENCE [LARGE SCALE GENOMIC DNA]</scope>
    <source>
        <strain evidence="5 6">CCFEE 5885</strain>
    </source>
</reference>
<keyword evidence="3" id="KW-0812">Transmembrane</keyword>
<dbReference type="InterPro" id="IPR006598">
    <property type="entry name" value="CAP10"/>
</dbReference>
<organism evidence="5 6">
    <name type="scientific">Lithohypha guttulata</name>
    <dbReference type="NCBI Taxonomy" id="1690604"/>
    <lineage>
        <taxon>Eukaryota</taxon>
        <taxon>Fungi</taxon>
        <taxon>Dikarya</taxon>
        <taxon>Ascomycota</taxon>
        <taxon>Pezizomycotina</taxon>
        <taxon>Eurotiomycetes</taxon>
        <taxon>Chaetothyriomycetidae</taxon>
        <taxon>Chaetothyriales</taxon>
        <taxon>Trichomeriaceae</taxon>
        <taxon>Lithohypha</taxon>
    </lineage>
</organism>
<name>A0ABR0JUY6_9EURO</name>
<evidence type="ECO:0000313" key="6">
    <source>
        <dbReference type="Proteomes" id="UP001345013"/>
    </source>
</evidence>
<feature type="transmembrane region" description="Helical" evidence="3">
    <location>
        <begin position="31"/>
        <end position="48"/>
    </location>
</feature>
<comment type="caution">
    <text evidence="5">The sequence shown here is derived from an EMBL/GenBank/DDBJ whole genome shotgun (WGS) entry which is preliminary data.</text>
</comment>
<dbReference type="SMART" id="SM00672">
    <property type="entry name" value="CAP10"/>
    <property type="match status" value="1"/>
</dbReference>
<evidence type="ECO:0000259" key="4">
    <source>
        <dbReference type="SMART" id="SM00672"/>
    </source>
</evidence>
<evidence type="ECO:0000256" key="3">
    <source>
        <dbReference type="SAM" id="Phobius"/>
    </source>
</evidence>
<proteinExistence type="inferred from homology"/>
<sequence length="602" mass="69623">MGTPTAQRQSWFIHRSGRRLYSFSHASKPQLCLFVALVASTVLFMRFLHPSDLVPRLQHPHLTAPIVQSESDHPLLSLVRAARLGSAAVSVKQSQSLEQVVAEYRRRYGLDPPPHFDKWYEYATTNDIPLLDEYDGIHEVLRPFWAISPAAIRRRVKDAIDADDFLNGLFIRNGTIKSAGRGEEWRQNGPKSAIEPFAHLLPDMDLAINKHDEPRVIIPHDQLAQMLERSQRAQKSHITRHDTWSARPAELNDGFTELNSVTPFLEYAQQFTWPVATLSCPPDSPARILQYNGADPIDDSSAYLFDNLGFIYNRTAFTDICLSPSLRHLHGFFNKPNAWSITHDPIPILSPSKISTFHDILFPAPWYLADRSVYEDDQDLLWEEKRDDLYWRGKTTSGYSAGGTWHFQGRQRFIESVEKPGTNHVLRKANDDGWQAKEVAREQYQDLLDVHFTSVDQCSEEDCAEQLQYFDVRSNDPFNVNFKHKALLDMDGNAFSGRFYAFLQSRSLVLKQALFREWHEDRIVPWVHYIPLGLNGTDHLEIMRYLTQEEEGQRLAREIAEGSREWARRSLRKVDMQAWMFRLLLEYARLLDDRRDELGFMG</sequence>
<dbReference type="PANTHER" id="PTHR12203">
    <property type="entry name" value="KDEL LYS-ASP-GLU-LEU CONTAINING - RELATED"/>
    <property type="match status" value="1"/>
</dbReference>
<dbReference type="PANTHER" id="PTHR12203:SF35">
    <property type="entry name" value="PROTEIN O-GLUCOSYLTRANSFERASE 1"/>
    <property type="match status" value="1"/>
</dbReference>
<keyword evidence="3" id="KW-0472">Membrane</keyword>
<evidence type="ECO:0000256" key="2">
    <source>
        <dbReference type="ARBA" id="ARBA00022679"/>
    </source>
</evidence>
<accession>A0ABR0JUY6</accession>
<dbReference type="EMBL" id="JAVRRG010000273">
    <property type="protein sequence ID" value="KAK5074580.1"/>
    <property type="molecule type" value="Genomic_DNA"/>
</dbReference>
<dbReference type="Proteomes" id="UP001345013">
    <property type="component" value="Unassembled WGS sequence"/>
</dbReference>
<keyword evidence="6" id="KW-1185">Reference proteome</keyword>